<dbReference type="Pfam" id="PF17132">
    <property type="entry name" value="Glyco_hydro_106"/>
    <property type="match status" value="1"/>
</dbReference>
<feature type="chain" id="PRO_5002213060" evidence="3">
    <location>
        <begin position="19"/>
        <end position="1055"/>
    </location>
</feature>
<keyword evidence="1 3" id="KW-0732">Signal</keyword>
<reference evidence="5 6" key="1">
    <citation type="submission" date="2015-01" db="EMBL/GenBank/DDBJ databases">
        <title>Comparative genomics of non-oral Prevotella species.</title>
        <authorList>
            <person name="Accetto T."/>
            <person name="Nograsek B."/>
            <person name="Avgustin G."/>
        </authorList>
    </citation>
    <scope>NUCLEOTIDE SEQUENCE [LARGE SCALE GENOMIC DNA]</scope>
    <source>
        <strain evidence="5 6">P5-119</strain>
    </source>
</reference>
<accession>A0A0D0IVV1</accession>
<feature type="domain" description="Beta-mannosidase-like galactose-binding" evidence="4">
    <location>
        <begin position="932"/>
        <end position="1023"/>
    </location>
</feature>
<dbReference type="NCBIfam" id="NF045579">
    <property type="entry name" value="rhamnoside_JR"/>
    <property type="match status" value="1"/>
</dbReference>
<evidence type="ECO:0000256" key="3">
    <source>
        <dbReference type="SAM" id="SignalP"/>
    </source>
</evidence>
<dbReference type="STRING" id="1602171.ST44_07675"/>
<evidence type="ECO:0000313" key="6">
    <source>
        <dbReference type="Proteomes" id="UP000032046"/>
    </source>
</evidence>
<dbReference type="SUPFAM" id="SSF49785">
    <property type="entry name" value="Galactose-binding domain-like"/>
    <property type="match status" value="2"/>
</dbReference>
<dbReference type="Gene3D" id="2.60.120.260">
    <property type="entry name" value="Galactose-binding domain-like"/>
    <property type="match status" value="2"/>
</dbReference>
<evidence type="ECO:0000259" key="4">
    <source>
        <dbReference type="Pfam" id="PF22666"/>
    </source>
</evidence>
<dbReference type="AlphaFoldDB" id="A0A0D0IVV1"/>
<dbReference type="PANTHER" id="PTHR43817">
    <property type="entry name" value="GLYCOSYL HYDROLASE"/>
    <property type="match status" value="1"/>
</dbReference>
<dbReference type="InterPro" id="IPR054593">
    <property type="entry name" value="Beta-mannosidase-like_N2"/>
</dbReference>
<dbReference type="InterPro" id="IPR008979">
    <property type="entry name" value="Galactose-bd-like_sf"/>
</dbReference>
<protein>
    <submittedName>
        <fullName evidence="5">Contig55, whole genome shotgun sequence</fullName>
    </submittedName>
</protein>
<organism evidence="5 6">
    <name type="scientific">Prevotella pectinovora</name>
    <dbReference type="NCBI Taxonomy" id="1602169"/>
    <lineage>
        <taxon>Bacteria</taxon>
        <taxon>Pseudomonadati</taxon>
        <taxon>Bacteroidota</taxon>
        <taxon>Bacteroidia</taxon>
        <taxon>Bacteroidales</taxon>
        <taxon>Prevotellaceae</taxon>
        <taxon>Prevotella</taxon>
    </lineage>
</organism>
<keyword evidence="6" id="KW-1185">Reference proteome</keyword>
<name>A0A0D0IVV1_9BACT</name>
<feature type="signal peptide" evidence="3">
    <location>
        <begin position="1"/>
        <end position="18"/>
    </location>
</feature>
<sequence>MRRIATLLISAAAAPLLAAPTTVQTDYVPTWYEQFAKPTDSALPWTFWYWMYGNVSDEGIRLDLQAMKEASIKGFYLMPIKSAADGKGLGGDSEQLSPEWWKRMDTVFHTADSLNLEMGIHICDGFALAGGPWIKPEESMQRVVWSDTIINGGGIRNLVMPRPLKISNGYYEDIALLAYPATYCDDNKPKASVEFPFKSSKPCDIVMEYDKPFTLRSVEIVTGGNNYQAHRFKVYASDNGTDYKFVREISPARQGWQNTDALATYAIPATTARYFKFCWTPEGSNPGSEDMDAAKWKPNLKIGGLNLGSEPVIDGYEGKSGAVWRVSKYFPVDDKECVDPSKVIDLTPRLRRPSTTDAPLAFSLPKGKWHLVRIGHTSTGHTNATGGGGRGLECDKFSAAAVDKQFDNWFAAIYRHAPIDVARKVLTRLHVDSWEAGSQNWSSNFMDEFKKRRGYDLKPWLLLYAGVPLKSSEESEKVLRDIRLTIGDLVNDVFFSEVRRLADEYGVKLSTECVAPTMVSDGLRHYQFADYPMGEFWLNSPTHDKPNDMLDAVSGAHIYGKNVIQAEGFTEVRGTWDEHPAMLKRLLDHNYCIGINSIVFHVNTHNPYTDKKPGMTLDGIGTFFQRDNTWWREMPAFSSYISKTQALLQYGHPVSDIAIYTGDEMPRRAILPERLTESLPGLFSETTLKEEAARKANIGQPLEVSPVGVTHTRNMTKAEHWVNTLNGYRYDSFNHDALDGCRIENGKLVTRGGTAYSVIVVPQARPMNPDRHIDCWNTIDSIARLGVPVIKEVWRESDLSSIGISRDASLPEGIDFTHRHADDADIYFLSNQSGKAKSFIPKFRDTRRYCYIIDAEHNRTMKVDANSEIALAADDALFYVFTDNEIDADYLYQPKHVGEMMPIDNNGWKVTFETTGKVVEMKELKDWTSFTDDNSIRYYSGHAAYETTFKRKHSPAKDESVVIDLGTVADIATVYVNGKQCGTAWRPPYTVDITQAVKKGKNSLKIVVVNTWANALQGNDEGKAPFTGIWTNGKYRRASKDLLPSGLTSPIMISK</sequence>
<dbReference type="Pfam" id="PF22666">
    <property type="entry name" value="Glyco_hydro_2_N2"/>
    <property type="match status" value="1"/>
</dbReference>
<proteinExistence type="predicted"/>
<dbReference type="Proteomes" id="UP000032046">
    <property type="component" value="Unassembled WGS sequence"/>
</dbReference>
<dbReference type="EMBL" id="JXQK01000055">
    <property type="protein sequence ID" value="KIP62344.1"/>
    <property type="molecule type" value="Genomic_DNA"/>
</dbReference>
<comment type="caution">
    <text evidence="5">The sequence shown here is derived from an EMBL/GenBank/DDBJ whole genome shotgun (WGS) entry which is preliminary data.</text>
</comment>
<dbReference type="RefSeq" id="WP_052485496.1">
    <property type="nucleotide sequence ID" value="NZ_JXQK01000055.1"/>
</dbReference>
<evidence type="ECO:0000256" key="1">
    <source>
        <dbReference type="ARBA" id="ARBA00022729"/>
    </source>
</evidence>
<dbReference type="PANTHER" id="PTHR43817:SF1">
    <property type="entry name" value="HYDROLASE, FAMILY 43, PUTATIVE (AFU_ORTHOLOGUE AFUA_3G01660)-RELATED"/>
    <property type="match status" value="1"/>
</dbReference>
<evidence type="ECO:0000256" key="2">
    <source>
        <dbReference type="ARBA" id="ARBA00022801"/>
    </source>
</evidence>
<gene>
    <name evidence="5" type="ORF">ST44_07675</name>
</gene>
<dbReference type="GO" id="GO:0004553">
    <property type="term" value="F:hydrolase activity, hydrolyzing O-glycosyl compounds"/>
    <property type="evidence" value="ECO:0007669"/>
    <property type="project" value="UniProtKB-ARBA"/>
</dbReference>
<keyword evidence="2" id="KW-0378">Hydrolase</keyword>
<evidence type="ECO:0000313" key="5">
    <source>
        <dbReference type="EMBL" id="KIP62344.1"/>
    </source>
</evidence>